<dbReference type="EMBL" id="JAHXZN010000003">
    <property type="protein sequence ID" value="MBW6531487.1"/>
    <property type="molecule type" value="Genomic_DNA"/>
</dbReference>
<proteinExistence type="predicted"/>
<gene>
    <name evidence="1" type="ORF">KZ820_12150</name>
</gene>
<sequence length="191" mass="20140">MHADTDLETALLGPLLAERTCGDCTVCCTVLKVASPDFSKPADTPCAHLGAGGCTIHAVRPRICRDWYCGWRRVAAMPDAARPDRSGLLVSLGFERAPRNCLEGVAITVRRLEGSSAIEDGTAAAVLDALCDRLVPVWFSDGARKMLMHPEAEVAGHVLAGTPPPAPLAAEVAAWRARYAAFAAAPPDEAP</sequence>
<accession>A0ABS7BPF0</accession>
<dbReference type="InterPro" id="IPR052572">
    <property type="entry name" value="UPF0153_domain"/>
</dbReference>
<dbReference type="RefSeq" id="WP_219748861.1">
    <property type="nucleotide sequence ID" value="NZ_JAHXZN010000003.1"/>
</dbReference>
<keyword evidence="2" id="KW-1185">Reference proteome</keyword>
<dbReference type="PANTHER" id="PTHR36931:SF1">
    <property type="entry name" value="UPF0153 PROTEIN YEIW"/>
    <property type="match status" value="1"/>
</dbReference>
<comment type="caution">
    <text evidence="1">The sequence shown here is derived from an EMBL/GenBank/DDBJ whole genome shotgun (WGS) entry which is preliminary data.</text>
</comment>
<protein>
    <submittedName>
        <fullName evidence="1">YkgJ family cysteine cluster protein</fullName>
    </submittedName>
</protein>
<evidence type="ECO:0000313" key="1">
    <source>
        <dbReference type="EMBL" id="MBW6531487.1"/>
    </source>
</evidence>
<evidence type="ECO:0000313" key="2">
    <source>
        <dbReference type="Proteomes" id="UP000759103"/>
    </source>
</evidence>
<organism evidence="1 2">
    <name type="scientific">Sphingomonas citri</name>
    <dbReference type="NCBI Taxonomy" id="2862499"/>
    <lineage>
        <taxon>Bacteria</taxon>
        <taxon>Pseudomonadati</taxon>
        <taxon>Pseudomonadota</taxon>
        <taxon>Alphaproteobacteria</taxon>
        <taxon>Sphingomonadales</taxon>
        <taxon>Sphingomonadaceae</taxon>
        <taxon>Sphingomonas</taxon>
    </lineage>
</organism>
<name>A0ABS7BPF0_9SPHN</name>
<dbReference type="Proteomes" id="UP000759103">
    <property type="component" value="Unassembled WGS sequence"/>
</dbReference>
<dbReference type="PANTHER" id="PTHR36931">
    <property type="entry name" value="UPF0153 PROTEIN YEIW"/>
    <property type="match status" value="1"/>
</dbReference>
<reference evidence="1 2" key="1">
    <citation type="submission" date="2021-07" db="EMBL/GenBank/DDBJ databases">
        <title>Sphingomonas sp.</title>
        <authorList>
            <person name="Feng G."/>
            <person name="Li J."/>
            <person name="Pan M."/>
        </authorList>
    </citation>
    <scope>NUCLEOTIDE SEQUENCE [LARGE SCALE GENOMIC DNA]</scope>
    <source>
        <strain evidence="1 2">RRHST34</strain>
    </source>
</reference>